<dbReference type="EMBL" id="KV448394">
    <property type="protein sequence ID" value="OAX36792.1"/>
    <property type="molecule type" value="Genomic_DNA"/>
</dbReference>
<name>A0A1B7MW12_9AGAM</name>
<keyword evidence="2" id="KW-0433">Leucine-rich repeat</keyword>
<dbReference type="InParanoid" id="A0A1B7MW12"/>
<keyword evidence="6" id="KW-1185">Reference proteome</keyword>
<feature type="compositionally biased region" description="Low complexity" evidence="4">
    <location>
        <begin position="1"/>
        <end position="13"/>
    </location>
</feature>
<gene>
    <name evidence="5" type="ORF">K503DRAFT_720800</name>
</gene>
<feature type="compositionally biased region" description="Low complexity" evidence="4">
    <location>
        <begin position="974"/>
        <end position="991"/>
    </location>
</feature>
<dbReference type="Proteomes" id="UP000092154">
    <property type="component" value="Unassembled WGS sequence"/>
</dbReference>
<sequence length="1000" mass="107999">MSSSSSSCSPSSSAVTIPIPGKSILKRPPPTQSGILSRIKGFLPTQSPASAVDDTKPLKRAHFILPKLVTVYPISSVNPPSTPTLKDEKRAIEDREMERRRRVVRGNSIGPNETEEWWNLDKVESFYRECCASREEEPDPAISAAFKRASGTNPRSVDLSGVQLTPTSASILSDVFTIEWGLRKLTLRECDLDEYKLKVMLHALLIPGTLVFLSVASNRRLKAPAFKVLGYYASNAKTLQFLDLSQTSLDKKAVEYIVASLTAAPEPGLISLRLDDCNLRVPSLDILARVVRSSSLRNISLRHNRINATGAVALALMIRDYPDVVPTTPNSATFLPHPGSTISPPPSPMPPNTYLPPPSPVARTGPVLPPPRHPSSLPPQTTYTPYVPRRRGATPAQPPPLSAAGQPIPIITSNPQGGVTTRHLPPSMPQRSEGGLHHNGTSHRHDDGPSAALLDKVRALDALPRLGALRTLDLRGNDLRNGVTYLAQVLKRNRTLKVLNLSENKLDVQCLVSIAEALKYNICLETLDLSRNPCSGPGLEGIQSLRTAFTLNTALKRLFLSSTNMTSASAIALAEFLPESTSLLHLDLTVNNLDIAAVMALSSGLKANLTVRCLDLNIPPDDEEFAKMCREILNTCIRNTEEAERAAHASDGSRTPVGNKGTGKGVWNMIEESELAKSIRQGGRLKGSAEIVSRTHVLLSQMESSVNGSRLSSVISSGASSPTAARPAGQDLVQQAQTMIDEITEKVQTTTDTVLLEDLLGLCDKLHGGIARLSSIPSSKSLLRGLGITVASGTTSSAVLHESPTDEESLTPRVDKGKGRAEPEPEEPEKVLSPTFRITESEEEDEDDNRFAGEEDQVGVPSPVVRSKSWVEEEGEIFRKGAVLLGPEEMEGEYAGEELRRELLEAMVERPPPRGIIDEFGVELDVSAPETASPQAEEPQRPPPRPYISRSRSSNGTTGDPQSPISPTNSMFVARSPTSPTSPASRSFPRTLSASPAPEP</sequence>
<feature type="region of interest" description="Disordered" evidence="4">
    <location>
        <begin position="645"/>
        <end position="664"/>
    </location>
</feature>
<dbReference type="PANTHER" id="PTHR24113">
    <property type="entry name" value="RAN GTPASE-ACTIVATING PROTEIN 1"/>
    <property type="match status" value="1"/>
</dbReference>
<evidence type="ECO:0000256" key="1">
    <source>
        <dbReference type="ARBA" id="ARBA00022468"/>
    </source>
</evidence>
<dbReference type="STRING" id="1314800.A0A1B7MW12"/>
<dbReference type="GO" id="GO:0031267">
    <property type="term" value="F:small GTPase binding"/>
    <property type="evidence" value="ECO:0007669"/>
    <property type="project" value="TreeGrafter"/>
</dbReference>
<feature type="region of interest" description="Disordered" evidence="4">
    <location>
        <begin position="910"/>
        <end position="1000"/>
    </location>
</feature>
<dbReference type="GO" id="GO:0005634">
    <property type="term" value="C:nucleus"/>
    <property type="evidence" value="ECO:0007669"/>
    <property type="project" value="TreeGrafter"/>
</dbReference>
<evidence type="ECO:0000256" key="2">
    <source>
        <dbReference type="ARBA" id="ARBA00022614"/>
    </source>
</evidence>
<dbReference type="OrthoDB" id="120976at2759"/>
<dbReference type="SMART" id="SM00368">
    <property type="entry name" value="LRR_RI"/>
    <property type="match status" value="7"/>
</dbReference>
<dbReference type="GO" id="GO:0005829">
    <property type="term" value="C:cytosol"/>
    <property type="evidence" value="ECO:0007669"/>
    <property type="project" value="TreeGrafter"/>
</dbReference>
<keyword evidence="3" id="KW-0677">Repeat</keyword>
<keyword evidence="1" id="KW-0343">GTPase activation</keyword>
<dbReference type="GO" id="GO:0006913">
    <property type="term" value="P:nucleocytoplasmic transport"/>
    <property type="evidence" value="ECO:0007669"/>
    <property type="project" value="TreeGrafter"/>
</dbReference>
<protein>
    <submittedName>
        <fullName evidence="5">RNI-like protein</fullName>
    </submittedName>
</protein>
<feature type="compositionally biased region" description="Basic and acidic residues" evidence="4">
    <location>
        <begin position="813"/>
        <end position="823"/>
    </location>
</feature>
<evidence type="ECO:0000313" key="5">
    <source>
        <dbReference type="EMBL" id="OAX36792.1"/>
    </source>
</evidence>
<feature type="compositionally biased region" description="Pro residues" evidence="4">
    <location>
        <begin position="367"/>
        <end position="377"/>
    </location>
</feature>
<feature type="region of interest" description="Disordered" evidence="4">
    <location>
        <begin position="338"/>
        <end position="405"/>
    </location>
</feature>
<dbReference type="InterPro" id="IPR032675">
    <property type="entry name" value="LRR_dom_sf"/>
</dbReference>
<feature type="region of interest" description="Disordered" evidence="4">
    <location>
        <begin position="424"/>
        <end position="447"/>
    </location>
</feature>
<evidence type="ECO:0000256" key="4">
    <source>
        <dbReference type="SAM" id="MobiDB-lite"/>
    </source>
</evidence>
<dbReference type="Gene3D" id="3.80.10.10">
    <property type="entry name" value="Ribonuclease Inhibitor"/>
    <property type="match status" value="3"/>
</dbReference>
<organism evidence="5 6">
    <name type="scientific">Rhizopogon vinicolor AM-OR11-026</name>
    <dbReference type="NCBI Taxonomy" id="1314800"/>
    <lineage>
        <taxon>Eukaryota</taxon>
        <taxon>Fungi</taxon>
        <taxon>Dikarya</taxon>
        <taxon>Basidiomycota</taxon>
        <taxon>Agaricomycotina</taxon>
        <taxon>Agaricomycetes</taxon>
        <taxon>Agaricomycetidae</taxon>
        <taxon>Boletales</taxon>
        <taxon>Suillineae</taxon>
        <taxon>Rhizopogonaceae</taxon>
        <taxon>Rhizopogon</taxon>
    </lineage>
</organism>
<feature type="compositionally biased region" description="Pro residues" evidence="4">
    <location>
        <begin position="343"/>
        <end position="360"/>
    </location>
</feature>
<dbReference type="InterPro" id="IPR027038">
    <property type="entry name" value="RanGap"/>
</dbReference>
<dbReference type="GO" id="GO:0005096">
    <property type="term" value="F:GTPase activator activity"/>
    <property type="evidence" value="ECO:0007669"/>
    <property type="project" value="UniProtKB-KW"/>
</dbReference>
<feature type="compositionally biased region" description="Polar residues" evidence="4">
    <location>
        <begin position="955"/>
        <end position="971"/>
    </location>
</feature>
<dbReference type="AlphaFoldDB" id="A0A1B7MW12"/>
<feature type="region of interest" description="Disordered" evidence="4">
    <location>
        <begin position="1"/>
        <end position="31"/>
    </location>
</feature>
<dbReference type="Pfam" id="PF13516">
    <property type="entry name" value="LRR_6"/>
    <property type="match status" value="2"/>
</dbReference>
<dbReference type="InterPro" id="IPR001611">
    <property type="entry name" value="Leu-rich_rpt"/>
</dbReference>
<accession>A0A1B7MW12</accession>
<dbReference type="SUPFAM" id="SSF52047">
    <property type="entry name" value="RNI-like"/>
    <property type="match status" value="1"/>
</dbReference>
<dbReference type="PANTHER" id="PTHR24113:SF12">
    <property type="entry name" value="RAN GTPASE-ACTIVATING PROTEIN 1"/>
    <property type="match status" value="1"/>
</dbReference>
<feature type="region of interest" description="Disordered" evidence="4">
    <location>
        <begin position="795"/>
        <end position="867"/>
    </location>
</feature>
<evidence type="ECO:0000313" key="6">
    <source>
        <dbReference type="Proteomes" id="UP000092154"/>
    </source>
</evidence>
<dbReference type="GO" id="GO:0048471">
    <property type="term" value="C:perinuclear region of cytoplasm"/>
    <property type="evidence" value="ECO:0007669"/>
    <property type="project" value="TreeGrafter"/>
</dbReference>
<evidence type="ECO:0000256" key="3">
    <source>
        <dbReference type="ARBA" id="ARBA00022737"/>
    </source>
</evidence>
<reference evidence="5 6" key="1">
    <citation type="submission" date="2016-06" db="EMBL/GenBank/DDBJ databases">
        <title>Comparative genomics of the ectomycorrhizal sister species Rhizopogon vinicolor and Rhizopogon vesiculosus (Basidiomycota: Boletales) reveals a divergence of the mating type B locus.</title>
        <authorList>
            <consortium name="DOE Joint Genome Institute"/>
            <person name="Mujic A.B."/>
            <person name="Kuo A."/>
            <person name="Tritt A."/>
            <person name="Lipzen A."/>
            <person name="Chen C."/>
            <person name="Johnson J."/>
            <person name="Sharma A."/>
            <person name="Barry K."/>
            <person name="Grigoriev I.V."/>
            <person name="Spatafora J.W."/>
        </authorList>
    </citation>
    <scope>NUCLEOTIDE SEQUENCE [LARGE SCALE GENOMIC DNA]</scope>
    <source>
        <strain evidence="5 6">AM-OR11-026</strain>
    </source>
</reference>
<proteinExistence type="predicted"/>